<dbReference type="Pfam" id="PF03544">
    <property type="entry name" value="TonB_C"/>
    <property type="match status" value="1"/>
</dbReference>
<dbReference type="GO" id="GO:0055085">
    <property type="term" value="P:transmembrane transport"/>
    <property type="evidence" value="ECO:0007669"/>
    <property type="project" value="InterPro"/>
</dbReference>
<sequence>MKYVTKTTACIMAVAMLTWSPPSLAGDEEIIVEAQPEMAIWVDKVSDDLSSTFERTRLPSLNAIPSDYAQVQFTCDENGKPTDIALVRKSRSAWIDRAALRSVRSIKTMYPLPASVRKGQRYQADFIFAENERAYDRVADAVHESHVRRLAAGDRTVIALAVTRPAG</sequence>
<dbReference type="InterPro" id="IPR037682">
    <property type="entry name" value="TonB_C"/>
</dbReference>
<evidence type="ECO:0000259" key="2">
    <source>
        <dbReference type="Pfam" id="PF03544"/>
    </source>
</evidence>
<proteinExistence type="predicted"/>
<dbReference type="OrthoDB" id="7585677at2"/>
<feature type="signal peptide" evidence="1">
    <location>
        <begin position="1"/>
        <end position="25"/>
    </location>
</feature>
<dbReference type="AlphaFoldDB" id="A0A917DL29"/>
<dbReference type="EMBL" id="BMIO01000007">
    <property type="protein sequence ID" value="GGD49099.1"/>
    <property type="molecule type" value="Genomic_DNA"/>
</dbReference>
<dbReference type="SUPFAM" id="SSF74653">
    <property type="entry name" value="TolA/TonB C-terminal domain"/>
    <property type="match status" value="1"/>
</dbReference>
<dbReference type="Proteomes" id="UP000598997">
    <property type="component" value="Unassembled WGS sequence"/>
</dbReference>
<dbReference type="Gene3D" id="3.30.1150.10">
    <property type="match status" value="1"/>
</dbReference>
<reference evidence="3 4" key="1">
    <citation type="journal article" date="2014" name="Int. J. Syst. Evol. Microbiol.">
        <title>Complete genome sequence of Corynebacterium casei LMG S-19264T (=DSM 44701T), isolated from a smear-ripened cheese.</title>
        <authorList>
            <consortium name="US DOE Joint Genome Institute (JGI-PGF)"/>
            <person name="Walter F."/>
            <person name="Albersmeier A."/>
            <person name="Kalinowski J."/>
            <person name="Ruckert C."/>
        </authorList>
    </citation>
    <scope>NUCLEOTIDE SEQUENCE [LARGE SCALE GENOMIC DNA]</scope>
    <source>
        <strain evidence="3 4">CGMCC 1.15358</strain>
    </source>
</reference>
<organism evidence="3 4">
    <name type="scientific">Croceicoccus pelagius</name>
    <dbReference type="NCBI Taxonomy" id="1703341"/>
    <lineage>
        <taxon>Bacteria</taxon>
        <taxon>Pseudomonadati</taxon>
        <taxon>Pseudomonadota</taxon>
        <taxon>Alphaproteobacteria</taxon>
        <taxon>Sphingomonadales</taxon>
        <taxon>Erythrobacteraceae</taxon>
        <taxon>Croceicoccus</taxon>
    </lineage>
</organism>
<name>A0A917DL29_9SPHN</name>
<evidence type="ECO:0000256" key="1">
    <source>
        <dbReference type="SAM" id="SignalP"/>
    </source>
</evidence>
<evidence type="ECO:0000313" key="3">
    <source>
        <dbReference type="EMBL" id="GGD49099.1"/>
    </source>
</evidence>
<comment type="caution">
    <text evidence="3">The sequence shown here is derived from an EMBL/GenBank/DDBJ whole genome shotgun (WGS) entry which is preliminary data.</text>
</comment>
<dbReference type="RefSeq" id="WP_066763948.1">
    <property type="nucleotide sequence ID" value="NZ_BMIO01000007.1"/>
</dbReference>
<protein>
    <recommendedName>
        <fullName evidence="2">TonB C-terminal domain-containing protein</fullName>
    </recommendedName>
</protein>
<keyword evidence="4" id="KW-1185">Reference proteome</keyword>
<accession>A0A917DL29</accession>
<feature type="chain" id="PRO_5037227401" description="TonB C-terminal domain-containing protein" evidence="1">
    <location>
        <begin position="26"/>
        <end position="167"/>
    </location>
</feature>
<keyword evidence="1" id="KW-0732">Signal</keyword>
<evidence type="ECO:0000313" key="4">
    <source>
        <dbReference type="Proteomes" id="UP000598997"/>
    </source>
</evidence>
<feature type="domain" description="TonB C-terminal" evidence="2">
    <location>
        <begin position="69"/>
        <end position="115"/>
    </location>
</feature>
<gene>
    <name evidence="3" type="ORF">GCM10010989_24170</name>
</gene>